<evidence type="ECO:0000313" key="2">
    <source>
        <dbReference type="EMBL" id="VDP29260.1"/>
    </source>
</evidence>
<dbReference type="AlphaFoldDB" id="A0A183GHC1"/>
<keyword evidence="3" id="KW-1185">Reference proteome</keyword>
<gene>
    <name evidence="2" type="ORF">HPBE_LOCUS21952</name>
</gene>
<evidence type="ECO:0000256" key="1">
    <source>
        <dbReference type="SAM" id="Coils"/>
    </source>
</evidence>
<protein>
    <submittedName>
        <fullName evidence="4">PPM-type phosphatase domain-containing protein</fullName>
    </submittedName>
</protein>
<proteinExistence type="predicted"/>
<organism evidence="3 4">
    <name type="scientific">Heligmosomoides polygyrus</name>
    <name type="common">Parasitic roundworm</name>
    <dbReference type="NCBI Taxonomy" id="6339"/>
    <lineage>
        <taxon>Eukaryota</taxon>
        <taxon>Metazoa</taxon>
        <taxon>Ecdysozoa</taxon>
        <taxon>Nematoda</taxon>
        <taxon>Chromadorea</taxon>
        <taxon>Rhabditida</taxon>
        <taxon>Rhabditina</taxon>
        <taxon>Rhabditomorpha</taxon>
        <taxon>Strongyloidea</taxon>
        <taxon>Heligmosomidae</taxon>
        <taxon>Heligmosomoides</taxon>
    </lineage>
</organism>
<sequence length="178" mass="20190">MSATIRKVSTQLECPEDMVEALRQEVEKLQRATKDDHEAAKTDTGALGLFFRYPDCTVKTEPRTTIPILDKLFQDVVPSAGGTMGNLRFDTIFSLARLISIFESERDVDRKRLSHDDGTGVPINQMNELNNEGVRFAKQNSWKDVCAIEKRQQKILLFLSDGFHDINAVLKKQNMVEC</sequence>
<name>A0A183GHC1_HELPZ</name>
<reference evidence="2 3" key="1">
    <citation type="submission" date="2018-11" db="EMBL/GenBank/DDBJ databases">
        <authorList>
            <consortium name="Pathogen Informatics"/>
        </authorList>
    </citation>
    <scope>NUCLEOTIDE SEQUENCE [LARGE SCALE GENOMIC DNA]</scope>
</reference>
<accession>A0A183GHC1</accession>
<dbReference type="WBParaSite" id="HPBE_0002195301-mRNA-1">
    <property type="protein sequence ID" value="HPBE_0002195301-mRNA-1"/>
    <property type="gene ID" value="HPBE_0002195301"/>
</dbReference>
<accession>A0A3P8CEX4</accession>
<evidence type="ECO:0000313" key="4">
    <source>
        <dbReference type="WBParaSite" id="HPBE_0002195301-mRNA-1"/>
    </source>
</evidence>
<feature type="coiled-coil region" evidence="1">
    <location>
        <begin position="12"/>
        <end position="39"/>
    </location>
</feature>
<keyword evidence="1" id="KW-0175">Coiled coil</keyword>
<evidence type="ECO:0000313" key="3">
    <source>
        <dbReference type="Proteomes" id="UP000050761"/>
    </source>
</evidence>
<dbReference type="EMBL" id="UZAH01033502">
    <property type="protein sequence ID" value="VDP29260.1"/>
    <property type="molecule type" value="Genomic_DNA"/>
</dbReference>
<reference evidence="4" key="2">
    <citation type="submission" date="2019-09" db="UniProtKB">
        <authorList>
            <consortium name="WormBaseParasite"/>
        </authorList>
    </citation>
    <scope>IDENTIFICATION</scope>
</reference>
<dbReference type="Proteomes" id="UP000050761">
    <property type="component" value="Unassembled WGS sequence"/>
</dbReference>